<protein>
    <submittedName>
        <fullName evidence="1">Uncharacterized protein</fullName>
    </submittedName>
</protein>
<dbReference type="EMBL" id="CP118848">
    <property type="protein sequence ID" value="WHI59942.1"/>
    <property type="molecule type" value="Genomic_DNA"/>
</dbReference>
<evidence type="ECO:0000313" key="1">
    <source>
        <dbReference type="EMBL" id="WHI59942.1"/>
    </source>
</evidence>
<dbReference type="RefSeq" id="WP_282862185.1">
    <property type="nucleotide sequence ID" value="NZ_CP118848.1"/>
</dbReference>
<accession>A0AAX3W439</accession>
<dbReference type="AlphaFoldDB" id="A0AAX3W439"/>
<reference evidence="1" key="1">
    <citation type="journal article" date="2023" name="Antibiotics">
        <title>Prevalence and Molecular Characterization of Methicillin-Resistant Staphylococci (MRS) and Mammaliicocci (MRM) in Dromedary Camels from Algeria: First Detection of SCCmec-mecC Hybrid in Methicillin-Resistant Mammaliicoccus lentus.</title>
        <authorList>
            <person name="Belhout C."/>
            <person name="Boyen F."/>
            <person name="Vereecke N."/>
            <person name="Theuns S."/>
            <person name="Taibi N."/>
            <person name="Stegger M."/>
            <person name="de la Fe-Rodriguez P.Y."/>
            <person name="Bouayad L."/>
            <person name="Elgroud R."/>
            <person name="Butaye P."/>
        </authorList>
    </citation>
    <scope>NUCLEOTIDE SEQUENCE</scope>
    <source>
        <strain evidence="1">7048</strain>
    </source>
</reference>
<evidence type="ECO:0000313" key="2">
    <source>
        <dbReference type="Proteomes" id="UP001223261"/>
    </source>
</evidence>
<name>A0AAX3W439_MAMLE</name>
<gene>
    <name evidence="1" type="ORF">PYH69_14800</name>
</gene>
<sequence>MVKAKQWLGHNIREIESFCPKLELVLCAQMFLTKDNFKGYTFYLGDKRLKPYDYIIQNEHGDYEIKSETEMYDKYEEVLS</sequence>
<proteinExistence type="predicted"/>
<dbReference type="Proteomes" id="UP001223261">
    <property type="component" value="Chromosome"/>
</dbReference>
<organism evidence="1 2">
    <name type="scientific">Mammaliicoccus lentus</name>
    <name type="common">Staphylococcus lentus</name>
    <dbReference type="NCBI Taxonomy" id="42858"/>
    <lineage>
        <taxon>Bacteria</taxon>
        <taxon>Bacillati</taxon>
        <taxon>Bacillota</taxon>
        <taxon>Bacilli</taxon>
        <taxon>Bacillales</taxon>
        <taxon>Staphylococcaceae</taxon>
        <taxon>Mammaliicoccus</taxon>
    </lineage>
</organism>